<dbReference type="EMBL" id="SMOL01000544">
    <property type="protein sequence ID" value="KAB2609583.1"/>
    <property type="molecule type" value="Genomic_DNA"/>
</dbReference>
<feature type="compositionally biased region" description="Pro residues" evidence="1">
    <location>
        <begin position="17"/>
        <end position="26"/>
    </location>
</feature>
<gene>
    <name evidence="2" type="ORF">D8674_042413</name>
</gene>
<accession>A0A5N5G2I5</accession>
<protein>
    <submittedName>
        <fullName evidence="2">Uncharacterized protein</fullName>
    </submittedName>
</protein>
<organism evidence="2 3">
    <name type="scientific">Pyrus ussuriensis x Pyrus communis</name>
    <dbReference type="NCBI Taxonomy" id="2448454"/>
    <lineage>
        <taxon>Eukaryota</taxon>
        <taxon>Viridiplantae</taxon>
        <taxon>Streptophyta</taxon>
        <taxon>Embryophyta</taxon>
        <taxon>Tracheophyta</taxon>
        <taxon>Spermatophyta</taxon>
        <taxon>Magnoliopsida</taxon>
        <taxon>eudicotyledons</taxon>
        <taxon>Gunneridae</taxon>
        <taxon>Pentapetalae</taxon>
        <taxon>rosids</taxon>
        <taxon>fabids</taxon>
        <taxon>Rosales</taxon>
        <taxon>Rosaceae</taxon>
        <taxon>Amygdaloideae</taxon>
        <taxon>Maleae</taxon>
        <taxon>Pyrus</taxon>
    </lineage>
</organism>
<dbReference type="AlphaFoldDB" id="A0A5N5G2I5"/>
<reference evidence="2 3" key="1">
    <citation type="submission" date="2019-09" db="EMBL/GenBank/DDBJ databases">
        <authorList>
            <person name="Ou C."/>
        </authorList>
    </citation>
    <scope>NUCLEOTIDE SEQUENCE [LARGE SCALE GENOMIC DNA]</scope>
    <source>
        <strain evidence="2">S2</strain>
        <tissue evidence="2">Leaf</tissue>
    </source>
</reference>
<comment type="caution">
    <text evidence="2">The sequence shown here is derived from an EMBL/GenBank/DDBJ whole genome shotgun (WGS) entry which is preliminary data.</text>
</comment>
<keyword evidence="3" id="KW-1185">Reference proteome</keyword>
<reference evidence="2 3" key="2">
    <citation type="submission" date="2019-11" db="EMBL/GenBank/DDBJ databases">
        <title>A de novo genome assembly of a pear dwarfing rootstock.</title>
        <authorList>
            <person name="Wang F."/>
            <person name="Wang J."/>
            <person name="Li S."/>
            <person name="Zhang Y."/>
            <person name="Fang M."/>
            <person name="Ma L."/>
            <person name="Zhao Y."/>
            <person name="Jiang S."/>
        </authorList>
    </citation>
    <scope>NUCLEOTIDE SEQUENCE [LARGE SCALE GENOMIC DNA]</scope>
    <source>
        <strain evidence="2">S2</strain>
        <tissue evidence="2">Leaf</tissue>
    </source>
</reference>
<feature type="compositionally biased region" description="Low complexity" evidence="1">
    <location>
        <begin position="27"/>
        <end position="44"/>
    </location>
</feature>
<proteinExistence type="predicted"/>
<evidence type="ECO:0000313" key="2">
    <source>
        <dbReference type="EMBL" id="KAB2609583.1"/>
    </source>
</evidence>
<sequence>MRRYGFLYHLHEHCSSPSPPSPPSPLSPTITSSAPKPSSSNPFSNSSNLNFLQLQERWLSSSSSGGPTKVSLREFVKHNPPHHYYINLLPHLHEIFCSKSHLNPPVQNLMDILPHVYKIFYRKLLEKMKDAESHGLSFDLDIDSFDIILQNGTMYIELKTGKEHYDKKFEFNQMHALNSQIFTDGVPKELESMTKVLIRTKDIGVALLHHATLPSVLRNQVRMWVYSKVGEAKDSNDQWERMYTMELDDYFRNKGFHYYPQDNWMSKIDVRFCPENMSKYLNIPMEFLRCSANIIKHALHQAQYKSVIDPQQGTTSEQKLAIEIDVMLTTIWPEFLDELFELILSAQKGPMKISLHEFVNRNIPDQYLKDIFPHIYKIFLSETHQNPPLHNLMDILPPAYKLFYRKLFEKMKDAESCGFSFDLDIDSFDIICHNGTFDIELKKGKVHCGKMFDFTQMYLLNGQIFTSGVPKELESVTYVLVRTKDIGVALLHHATLPSVLRNIVRMWLYSKLGEAKDSNDRSNKMYTRELDKYFYNKGFCYPGYPQQKWMSKIDVRFYPKNMSDYDNVPMDFLGCSANIIKHTLHQVQYQSAINPKKMTMSEQILAIEIDVMLTTIWPEFLDKMFELLIVSAQKGTPPSWYPKQIPWVPFEHIIGQIENSTVKVLLKTRNFFLESYILYQIYPYYKILQVCLDGKTRFWDKTTLRTGGKLYFREGIKAVSPY</sequence>
<name>A0A5N5G2I5_9ROSA</name>
<feature type="region of interest" description="Disordered" evidence="1">
    <location>
        <begin position="13"/>
        <end position="44"/>
    </location>
</feature>
<evidence type="ECO:0000313" key="3">
    <source>
        <dbReference type="Proteomes" id="UP000327157"/>
    </source>
</evidence>
<dbReference type="Proteomes" id="UP000327157">
    <property type="component" value="Unassembled WGS sequence"/>
</dbReference>
<evidence type="ECO:0000256" key="1">
    <source>
        <dbReference type="SAM" id="MobiDB-lite"/>
    </source>
</evidence>